<dbReference type="HOGENOM" id="CLU_037423_2_0_2"/>
<keyword evidence="5" id="KW-1185">Reference proteome</keyword>
<feature type="binding site" evidence="3">
    <location>
        <position position="232"/>
    </location>
    <ligand>
        <name>a divalent metal cation</name>
        <dbReference type="ChEBI" id="CHEBI:60240"/>
        <label>1</label>
    </ligand>
</feature>
<keyword evidence="2 3" id="KW-0479">Metal-binding</keyword>
<comment type="similarity">
    <text evidence="1">Belongs to the GTP cyclohydrolase I type 2/NIF3 family.</text>
</comment>
<feature type="binding site" evidence="3">
    <location>
        <position position="70"/>
    </location>
    <ligand>
        <name>a divalent metal cation</name>
        <dbReference type="ChEBI" id="CHEBI:60240"/>
        <label>1</label>
    </ligand>
</feature>
<evidence type="ECO:0000256" key="3">
    <source>
        <dbReference type="PIRSR" id="PIRSR602678-1"/>
    </source>
</evidence>
<dbReference type="SUPFAM" id="SSF102705">
    <property type="entry name" value="NIF3 (NGG1p interacting factor 3)-like"/>
    <property type="match status" value="1"/>
</dbReference>
<name>F8ANZ0_METOI</name>
<feature type="binding site" evidence="3">
    <location>
        <position position="71"/>
    </location>
    <ligand>
        <name>a divalent metal cation</name>
        <dbReference type="ChEBI" id="CHEBI:60240"/>
        <label>1</label>
    </ligand>
</feature>
<dbReference type="STRING" id="647113.Metok_1165"/>
<gene>
    <name evidence="4" type="ordered locus">Metok_1165</name>
</gene>
<dbReference type="GeneID" id="10773321"/>
<accession>F8ANZ0</accession>
<evidence type="ECO:0000313" key="4">
    <source>
        <dbReference type="EMBL" id="AEH07133.1"/>
    </source>
</evidence>
<dbReference type="Proteomes" id="UP000009296">
    <property type="component" value="Chromosome"/>
</dbReference>
<dbReference type="OrthoDB" id="85198at2157"/>
<sequence>MHIKDVKSKDIIKFIETFAPPELAIEGDNIGLQVGGNLNRDIEKIGIALDPSLSVVKKAKNKGVDFLFTHHPILKDPIRTFTGVMYEKLKILMENEIILYSAHTNLDICKNGLNDALADLYHLKDVKYLYDNGLGRLGIFNGTFEDILNITKEYITKNPTVVNAEIVNNKNNNSKNNNKKDLKVAILSGYGLSQKSINYVSKFADVYISGDLTHHSKILAEELGLCVIDGGHYGTEVYGLKLFKKYIEDYLNVELISLDF</sequence>
<dbReference type="InterPro" id="IPR036069">
    <property type="entry name" value="DUF34/NIF3_sf"/>
</dbReference>
<evidence type="ECO:0000313" key="5">
    <source>
        <dbReference type="Proteomes" id="UP000009296"/>
    </source>
</evidence>
<dbReference type="GO" id="GO:0046872">
    <property type="term" value="F:metal ion binding"/>
    <property type="evidence" value="ECO:0007669"/>
    <property type="project" value="UniProtKB-KW"/>
</dbReference>
<dbReference type="EMBL" id="CP002792">
    <property type="protein sequence ID" value="AEH07133.1"/>
    <property type="molecule type" value="Genomic_DNA"/>
</dbReference>
<dbReference type="NCBIfam" id="TIGR00486">
    <property type="entry name" value="YbgI_SA1388"/>
    <property type="match status" value="1"/>
</dbReference>
<evidence type="ECO:0000256" key="2">
    <source>
        <dbReference type="ARBA" id="ARBA00022723"/>
    </source>
</evidence>
<dbReference type="FunFam" id="3.40.1390.30:FF:000001">
    <property type="entry name" value="GTP cyclohydrolase 1 type 2"/>
    <property type="match status" value="1"/>
</dbReference>
<dbReference type="Pfam" id="PF01784">
    <property type="entry name" value="DUF34_NIF3"/>
    <property type="match status" value="1"/>
</dbReference>
<dbReference type="PANTHER" id="PTHR13799:SF14">
    <property type="entry name" value="GTP CYCLOHYDROLASE 1 TYPE 2 HOMOLOG"/>
    <property type="match status" value="1"/>
</dbReference>
<protein>
    <submittedName>
        <fullName evidence="4">NGG1p interacting factor 3 protein, NIF3</fullName>
    </submittedName>
</protein>
<dbReference type="PANTHER" id="PTHR13799">
    <property type="entry name" value="NGG1 INTERACTING FACTOR 3"/>
    <property type="match status" value="1"/>
</dbReference>
<dbReference type="GO" id="GO:0005737">
    <property type="term" value="C:cytoplasm"/>
    <property type="evidence" value="ECO:0007669"/>
    <property type="project" value="TreeGrafter"/>
</dbReference>
<evidence type="ECO:0000256" key="1">
    <source>
        <dbReference type="ARBA" id="ARBA00006964"/>
    </source>
</evidence>
<dbReference type="AlphaFoldDB" id="F8ANZ0"/>
<feature type="binding site" evidence="3">
    <location>
        <position position="107"/>
    </location>
    <ligand>
        <name>a divalent metal cation</name>
        <dbReference type="ChEBI" id="CHEBI:60240"/>
        <label>1</label>
    </ligand>
</feature>
<dbReference type="Gene3D" id="3.40.1390.30">
    <property type="entry name" value="NIF3 (NGG1p interacting factor 3)-like"/>
    <property type="match status" value="2"/>
</dbReference>
<feature type="binding site" evidence="3">
    <location>
        <position position="236"/>
    </location>
    <ligand>
        <name>a divalent metal cation</name>
        <dbReference type="ChEBI" id="CHEBI:60240"/>
        <label>1</label>
    </ligand>
</feature>
<dbReference type="KEGG" id="mok:Metok_1165"/>
<dbReference type="InterPro" id="IPR002678">
    <property type="entry name" value="DUF34/NIF3"/>
</dbReference>
<dbReference type="eggNOG" id="arCOG04454">
    <property type="taxonomic scope" value="Archaea"/>
</dbReference>
<dbReference type="RefSeq" id="WP_013867317.1">
    <property type="nucleotide sequence ID" value="NC_015636.1"/>
</dbReference>
<reference evidence="4" key="1">
    <citation type="submission" date="2011-05" db="EMBL/GenBank/DDBJ databases">
        <title>Complete sequence of chromosome of Methanothermococcus okinawensis IH1.</title>
        <authorList>
            <consortium name="US DOE Joint Genome Institute"/>
            <person name="Lucas S."/>
            <person name="Han J."/>
            <person name="Lapidus A."/>
            <person name="Cheng J.-F."/>
            <person name="Goodwin L."/>
            <person name="Pitluck S."/>
            <person name="Peters L."/>
            <person name="Mikhailova N."/>
            <person name="Held B."/>
            <person name="Han C."/>
            <person name="Tapia R."/>
            <person name="Land M."/>
            <person name="Hauser L."/>
            <person name="Kyrpides N."/>
            <person name="Ivanova N."/>
            <person name="Pagani I."/>
            <person name="Sieprawska-Lupa M."/>
            <person name="Takai K."/>
            <person name="Miyazaki J."/>
            <person name="Whitman W."/>
            <person name="Woyke T."/>
        </authorList>
    </citation>
    <scope>NUCLEOTIDE SEQUENCE</scope>
    <source>
        <strain evidence="4">IH1</strain>
    </source>
</reference>
<proteinExistence type="inferred from homology"/>
<organism evidence="4 5">
    <name type="scientific">Methanothermococcus okinawensis (strain DSM 14208 / JCM 11175 / IH1)</name>
    <dbReference type="NCBI Taxonomy" id="647113"/>
    <lineage>
        <taxon>Archaea</taxon>
        <taxon>Methanobacteriati</taxon>
        <taxon>Methanobacteriota</taxon>
        <taxon>Methanomada group</taxon>
        <taxon>Methanococci</taxon>
        <taxon>Methanococcales</taxon>
        <taxon>Methanococcaceae</taxon>
        <taxon>Methanothermococcus</taxon>
    </lineage>
</organism>